<feature type="transmembrane region" description="Helical" evidence="4">
    <location>
        <begin position="313"/>
        <end position="334"/>
    </location>
</feature>
<dbReference type="CDD" id="cd06225">
    <property type="entry name" value="HAMP"/>
    <property type="match status" value="1"/>
</dbReference>
<keyword evidence="4" id="KW-0812">Transmembrane</keyword>
<gene>
    <name evidence="7" type="ORF">C7435_0526</name>
</gene>
<dbReference type="Pfam" id="PF00672">
    <property type="entry name" value="HAMP"/>
    <property type="match status" value="1"/>
</dbReference>
<dbReference type="Gene3D" id="1.10.287.950">
    <property type="entry name" value="Methyl-accepting chemotaxis protein"/>
    <property type="match status" value="1"/>
</dbReference>
<dbReference type="GO" id="GO:0007165">
    <property type="term" value="P:signal transduction"/>
    <property type="evidence" value="ECO:0007669"/>
    <property type="project" value="UniProtKB-KW"/>
</dbReference>
<evidence type="ECO:0000259" key="6">
    <source>
        <dbReference type="PROSITE" id="PS50885"/>
    </source>
</evidence>
<dbReference type="PANTHER" id="PTHR32089">
    <property type="entry name" value="METHYL-ACCEPTING CHEMOTAXIS PROTEIN MCPB"/>
    <property type="match status" value="1"/>
</dbReference>
<keyword evidence="1 3" id="KW-0807">Transducer</keyword>
<name>A0A495DMC1_9PROT</name>
<dbReference type="PROSITE" id="PS50111">
    <property type="entry name" value="CHEMOTAXIS_TRANSDUC_2"/>
    <property type="match status" value="1"/>
</dbReference>
<dbReference type="SMART" id="SM00283">
    <property type="entry name" value="MA"/>
    <property type="match status" value="1"/>
</dbReference>
<dbReference type="Proteomes" id="UP000273675">
    <property type="component" value="Unassembled WGS sequence"/>
</dbReference>
<dbReference type="InterPro" id="IPR038188">
    <property type="entry name" value="TorS_sensor_sf"/>
</dbReference>
<evidence type="ECO:0000313" key="7">
    <source>
        <dbReference type="EMBL" id="RKR04083.1"/>
    </source>
</evidence>
<dbReference type="InterPro" id="IPR004089">
    <property type="entry name" value="MCPsignal_dom"/>
</dbReference>
<feature type="transmembrane region" description="Helical" evidence="4">
    <location>
        <begin position="20"/>
        <end position="41"/>
    </location>
</feature>
<dbReference type="GO" id="GO:0016020">
    <property type="term" value="C:membrane"/>
    <property type="evidence" value="ECO:0007669"/>
    <property type="project" value="InterPro"/>
</dbReference>
<dbReference type="OrthoDB" id="3378718at2"/>
<accession>A0A495DMC1</accession>
<dbReference type="SMART" id="SM00304">
    <property type="entry name" value="HAMP"/>
    <property type="match status" value="1"/>
</dbReference>
<evidence type="ECO:0000313" key="8">
    <source>
        <dbReference type="Proteomes" id="UP000273675"/>
    </source>
</evidence>
<dbReference type="PROSITE" id="PS50885">
    <property type="entry name" value="HAMP"/>
    <property type="match status" value="1"/>
</dbReference>
<organism evidence="7 8">
    <name type="scientific">Maricaulis maris</name>
    <dbReference type="NCBI Taxonomy" id="74318"/>
    <lineage>
        <taxon>Bacteria</taxon>
        <taxon>Pseudomonadati</taxon>
        <taxon>Pseudomonadota</taxon>
        <taxon>Alphaproteobacteria</taxon>
        <taxon>Maricaulales</taxon>
        <taxon>Maricaulaceae</taxon>
        <taxon>Maricaulis</taxon>
    </lineage>
</organism>
<evidence type="ECO:0000256" key="1">
    <source>
        <dbReference type="ARBA" id="ARBA00023224"/>
    </source>
</evidence>
<protein>
    <submittedName>
        <fullName evidence="7">Methyl-accepting chemotaxis sensory transducer</fullName>
    </submittedName>
</protein>
<dbReference type="InterPro" id="IPR003660">
    <property type="entry name" value="HAMP_dom"/>
</dbReference>
<proteinExistence type="inferred from homology"/>
<keyword evidence="4" id="KW-1133">Transmembrane helix</keyword>
<evidence type="ECO:0000256" key="3">
    <source>
        <dbReference type="PROSITE-ProRule" id="PRU00284"/>
    </source>
</evidence>
<feature type="domain" description="HAMP" evidence="6">
    <location>
        <begin position="336"/>
        <end position="389"/>
    </location>
</feature>
<evidence type="ECO:0000256" key="2">
    <source>
        <dbReference type="ARBA" id="ARBA00029447"/>
    </source>
</evidence>
<feature type="domain" description="Methyl-accepting transducer" evidence="5">
    <location>
        <begin position="429"/>
        <end position="665"/>
    </location>
</feature>
<dbReference type="AlphaFoldDB" id="A0A495DMC1"/>
<dbReference type="EMBL" id="RBIM01000001">
    <property type="protein sequence ID" value="RKR04083.1"/>
    <property type="molecule type" value="Genomic_DNA"/>
</dbReference>
<dbReference type="SUPFAM" id="SSF58104">
    <property type="entry name" value="Methyl-accepting chemotaxis protein (MCP) signaling domain"/>
    <property type="match status" value="1"/>
</dbReference>
<reference evidence="7 8" key="1">
    <citation type="submission" date="2018-10" db="EMBL/GenBank/DDBJ databases">
        <title>Genomic Encyclopedia of Type Strains, Phase IV (KMG-IV): sequencing the most valuable type-strain genomes for metagenomic binning, comparative biology and taxonomic classification.</title>
        <authorList>
            <person name="Goeker M."/>
        </authorList>
    </citation>
    <scope>NUCLEOTIDE SEQUENCE [LARGE SCALE GENOMIC DNA]</scope>
    <source>
        <strain evidence="7 8">DSM 4734</strain>
    </source>
</reference>
<comment type="similarity">
    <text evidence="2">Belongs to the methyl-accepting chemotaxis (MCP) protein family.</text>
</comment>
<dbReference type="Pfam" id="PF00015">
    <property type="entry name" value="MCPsignal"/>
    <property type="match status" value="1"/>
</dbReference>
<dbReference type="Gene3D" id="1.20.58.920">
    <property type="match status" value="1"/>
</dbReference>
<dbReference type="RefSeq" id="WP_083635010.1">
    <property type="nucleotide sequence ID" value="NZ_RBIM01000001.1"/>
</dbReference>
<dbReference type="PANTHER" id="PTHR32089:SF112">
    <property type="entry name" value="LYSOZYME-LIKE PROTEIN-RELATED"/>
    <property type="match status" value="1"/>
</dbReference>
<keyword evidence="4" id="KW-0472">Membrane</keyword>
<comment type="caution">
    <text evidence="7">The sequence shown here is derived from an EMBL/GenBank/DDBJ whole genome shotgun (WGS) entry which is preliminary data.</text>
</comment>
<dbReference type="Gene3D" id="6.10.340.10">
    <property type="match status" value="1"/>
</dbReference>
<sequence length="685" mass="72102">MNSVLGKFLSKTTSIRVRLLAAFGLTSVMTLVAAIVGVTGFNSANYAVEQIANRAIPETQTVDALSEDSVGLSEALGVFAASTTVEARLENYNRVMTYRNSLDEELQQLEALSGVGETAALRTAVADLNELVESMNEVVERRLQIRDQRWSVTSQARDARNDLAESVEGALDASDEADVESLLRSLLAANQIMIQYNEVDIAASTGEVDVIFDRWDEAAGELDVNFAILGPVVTDIMQTQSDNLINFGEGATGVFELRKAELGAVAAAEVVAEEARISAEALLTSVQSFKSQVDERVSEATSAADTAVITGRILLIAIAAIGLVVAAAIAWFYVNNMLLKRLSAMARTMGALAEGNSDVNLGFTPGKDEIGDMARSVDVFRQNAIERARLEAETEEERRMKEKRSAAIESLIQVFEQASSDALGQVGEAATRMETAARAMSSTAAATTGKSAAVAQASEGASQNVQTVAAAAEEMVSSIGEISQQISRSTDIANSAVDQVEQTNGDVQRLDDAAKSIDNIVSLINDIAEQTNLLALNATIEAARAGEAGKGFAVVASEVKALASQTGAATQNISEHINGIQGATAKAVEAMSSIGGTIHEMSEIATAIAAAMEEQRAAAGEITRSAQEAADGTSQVFTNIQEVDQATSETGESAGEVLEASLAVSRQSDTLKTAVEQFLQEVRAA</sequence>
<evidence type="ECO:0000256" key="4">
    <source>
        <dbReference type="SAM" id="Phobius"/>
    </source>
</evidence>
<evidence type="ECO:0000259" key="5">
    <source>
        <dbReference type="PROSITE" id="PS50111"/>
    </source>
</evidence>